<proteinExistence type="predicted"/>
<keyword evidence="1" id="KW-0472">Membrane</keyword>
<accession>A0ABP1QH32</accession>
<keyword evidence="1" id="KW-1133">Transmembrane helix</keyword>
<keyword evidence="1" id="KW-0812">Transmembrane</keyword>
<comment type="caution">
    <text evidence="2">The sequence shown here is derived from an EMBL/GenBank/DDBJ whole genome shotgun (WGS) entry which is preliminary data.</text>
</comment>
<evidence type="ECO:0000313" key="3">
    <source>
        <dbReference type="Proteomes" id="UP001642540"/>
    </source>
</evidence>
<keyword evidence="3" id="KW-1185">Reference proteome</keyword>
<evidence type="ECO:0000256" key="1">
    <source>
        <dbReference type="SAM" id="Phobius"/>
    </source>
</evidence>
<organism evidence="2 3">
    <name type="scientific">Orchesella dallaii</name>
    <dbReference type="NCBI Taxonomy" id="48710"/>
    <lineage>
        <taxon>Eukaryota</taxon>
        <taxon>Metazoa</taxon>
        <taxon>Ecdysozoa</taxon>
        <taxon>Arthropoda</taxon>
        <taxon>Hexapoda</taxon>
        <taxon>Collembola</taxon>
        <taxon>Entomobryomorpha</taxon>
        <taxon>Entomobryoidea</taxon>
        <taxon>Orchesellidae</taxon>
        <taxon>Orchesellinae</taxon>
        <taxon>Orchesella</taxon>
    </lineage>
</organism>
<sequence>MLIEQFLRFSPADDVASIVGKFAAILCIVILTLGIISGLAYVICYIIYRSWDQSHPDGDATKCRFCYPANPEDNLKCIYVHDFTTQCGNQGLLQEAACGVVAQASILNGNQPSNEKECLPLTKSDQEIKINSCSVAGVDVTYEINQVYAIIH</sequence>
<name>A0ABP1QH32_9HEXA</name>
<dbReference type="Proteomes" id="UP001642540">
    <property type="component" value="Unassembled WGS sequence"/>
</dbReference>
<protein>
    <submittedName>
        <fullName evidence="2">Uncharacterized protein</fullName>
    </submittedName>
</protein>
<gene>
    <name evidence="2" type="ORF">ODALV1_LOCUS10994</name>
</gene>
<evidence type="ECO:0000313" key="2">
    <source>
        <dbReference type="EMBL" id="CAL8101914.1"/>
    </source>
</evidence>
<feature type="transmembrane region" description="Helical" evidence="1">
    <location>
        <begin position="22"/>
        <end position="48"/>
    </location>
</feature>
<reference evidence="2 3" key="1">
    <citation type="submission" date="2024-08" db="EMBL/GenBank/DDBJ databases">
        <authorList>
            <person name="Cucini C."/>
            <person name="Frati F."/>
        </authorList>
    </citation>
    <scope>NUCLEOTIDE SEQUENCE [LARGE SCALE GENOMIC DNA]</scope>
</reference>
<dbReference type="EMBL" id="CAXLJM020000033">
    <property type="protein sequence ID" value="CAL8101914.1"/>
    <property type="molecule type" value="Genomic_DNA"/>
</dbReference>